<evidence type="ECO:0000256" key="6">
    <source>
        <dbReference type="ARBA" id="ARBA00022555"/>
    </source>
</evidence>
<dbReference type="HAMAP" id="MF_01228">
    <property type="entry name" value="Met_tRNA_synth_type2"/>
    <property type="match status" value="1"/>
</dbReference>
<evidence type="ECO:0000313" key="17">
    <source>
        <dbReference type="Proteomes" id="UP001321804"/>
    </source>
</evidence>
<dbReference type="EC" id="6.1.1.10" evidence="14"/>
<feature type="short sequence motif" description="'KMSKS' region" evidence="14">
    <location>
        <begin position="312"/>
        <end position="316"/>
    </location>
</feature>
<reference evidence="16 17" key="1">
    <citation type="journal article" date="2023" name="Microbiol. Spectr.">
        <title>Symbiosis of Carpenter Bees with Uncharacterized Lactic Acid Bacteria Showing NAD Auxotrophy.</title>
        <authorList>
            <person name="Kawasaki S."/>
            <person name="Ozawa K."/>
            <person name="Mori T."/>
            <person name="Yamamoto A."/>
            <person name="Ito M."/>
            <person name="Ohkuma M."/>
            <person name="Sakamoto M."/>
            <person name="Matsutani M."/>
        </authorList>
    </citation>
    <scope>NUCLEOTIDE SEQUENCE [LARGE SCALE GENOMIC DNA]</scope>
    <source>
        <strain evidence="16 17">KimC2</strain>
    </source>
</reference>
<comment type="subunit">
    <text evidence="4 14">Homodimer.</text>
</comment>
<dbReference type="InterPro" id="IPR009080">
    <property type="entry name" value="tRNAsynth_Ia_anticodon-bd"/>
</dbReference>
<keyword evidence="12 14" id="KW-0030">Aminoacyl-tRNA synthetase</keyword>
<dbReference type="NCBIfam" id="NF008900">
    <property type="entry name" value="PRK12267.1"/>
    <property type="match status" value="1"/>
</dbReference>
<dbReference type="GO" id="GO:0000049">
    <property type="term" value="F:tRNA binding"/>
    <property type="evidence" value="ECO:0007669"/>
    <property type="project" value="UniProtKB-UniRule"/>
</dbReference>
<dbReference type="InterPro" id="IPR015413">
    <property type="entry name" value="Methionyl/Leucyl_tRNA_Synth"/>
</dbReference>
<comment type="similarity">
    <text evidence="3 14">Belongs to the class-I aminoacyl-tRNA synthetase family. MetG type 2B subfamily.</text>
</comment>
<dbReference type="InterPro" id="IPR023457">
    <property type="entry name" value="Met-tRNA_synth_2"/>
</dbReference>
<evidence type="ECO:0000256" key="13">
    <source>
        <dbReference type="ARBA" id="ARBA00047364"/>
    </source>
</evidence>
<comment type="caution">
    <text evidence="14">Lacks conserved residue(s) required for the propagation of feature annotation.</text>
</comment>
<dbReference type="KEGG" id="xak:KIMC2_09110"/>
<evidence type="ECO:0000256" key="5">
    <source>
        <dbReference type="ARBA" id="ARBA00022490"/>
    </source>
</evidence>
<evidence type="ECO:0000256" key="3">
    <source>
        <dbReference type="ARBA" id="ARBA00005328"/>
    </source>
</evidence>
<evidence type="ECO:0000256" key="4">
    <source>
        <dbReference type="ARBA" id="ARBA00011738"/>
    </source>
</evidence>
<dbReference type="GO" id="GO:0006431">
    <property type="term" value="P:methionyl-tRNA aminoacylation"/>
    <property type="evidence" value="ECO:0007669"/>
    <property type="project" value="UniProtKB-UniRule"/>
</dbReference>
<dbReference type="Gene3D" id="2.40.50.140">
    <property type="entry name" value="Nucleic acid-binding proteins"/>
    <property type="match status" value="1"/>
</dbReference>
<keyword evidence="11 14" id="KW-0648">Protein biosynthesis</keyword>
<dbReference type="FunFam" id="1.10.730.10:FF:000026">
    <property type="entry name" value="Methionine--tRNA ligase"/>
    <property type="match status" value="1"/>
</dbReference>
<comment type="subcellular location">
    <subcellularLocation>
        <location evidence="2 14">Cytoplasm</location>
    </subcellularLocation>
</comment>
<dbReference type="Proteomes" id="UP001321804">
    <property type="component" value="Chromosome"/>
</dbReference>
<dbReference type="PANTHER" id="PTHR43326">
    <property type="entry name" value="METHIONYL-TRNA SYNTHETASE"/>
    <property type="match status" value="1"/>
</dbReference>
<keyword evidence="17" id="KW-1185">Reference proteome</keyword>
<dbReference type="InterPro" id="IPR041872">
    <property type="entry name" value="Anticodon_Met"/>
</dbReference>
<keyword evidence="10 14" id="KW-0694">RNA-binding</keyword>
<dbReference type="EMBL" id="AP026801">
    <property type="protein sequence ID" value="BDR56349.1"/>
    <property type="molecule type" value="Genomic_DNA"/>
</dbReference>
<keyword evidence="7 14" id="KW-0436">Ligase</keyword>
<dbReference type="InterPro" id="IPR033911">
    <property type="entry name" value="MetRS_core"/>
</dbReference>
<gene>
    <name evidence="14 16" type="primary">metG</name>
    <name evidence="16" type="ORF">KIMC2_09110</name>
</gene>
<evidence type="ECO:0000256" key="1">
    <source>
        <dbReference type="ARBA" id="ARBA00003314"/>
    </source>
</evidence>
<feature type="domain" description="TRNA-binding" evidence="15">
    <location>
        <begin position="562"/>
        <end position="665"/>
    </location>
</feature>
<evidence type="ECO:0000256" key="14">
    <source>
        <dbReference type="HAMAP-Rule" id="MF_01228"/>
    </source>
</evidence>
<evidence type="ECO:0000256" key="8">
    <source>
        <dbReference type="ARBA" id="ARBA00022741"/>
    </source>
</evidence>
<dbReference type="NCBIfam" id="TIGR00398">
    <property type="entry name" value="metG"/>
    <property type="match status" value="1"/>
</dbReference>
<dbReference type="CDD" id="cd07957">
    <property type="entry name" value="Anticodon_Ia_Met"/>
    <property type="match status" value="1"/>
</dbReference>
<dbReference type="CDD" id="cd02800">
    <property type="entry name" value="tRNA_bind_EcMetRS_like"/>
    <property type="match status" value="1"/>
</dbReference>
<keyword evidence="6 14" id="KW-0820">tRNA-binding</keyword>
<proteinExistence type="inferred from homology"/>
<dbReference type="Pfam" id="PF01588">
    <property type="entry name" value="tRNA_bind"/>
    <property type="match status" value="1"/>
</dbReference>
<dbReference type="CDD" id="cd00814">
    <property type="entry name" value="MetRS_core"/>
    <property type="match status" value="1"/>
</dbReference>
<keyword evidence="9 14" id="KW-0067">ATP-binding</keyword>
<dbReference type="Pfam" id="PF09334">
    <property type="entry name" value="tRNA-synt_1g"/>
    <property type="match status" value="1"/>
</dbReference>
<dbReference type="RefSeq" id="WP_317698264.1">
    <property type="nucleotide sequence ID" value="NZ_AP026801.1"/>
</dbReference>
<comment type="function">
    <text evidence="1 14">Is required not only for elongation of protein synthesis but also for the initiation of all mRNA translation through initiator tRNA(fMet) aminoacylation.</text>
</comment>
<evidence type="ECO:0000256" key="2">
    <source>
        <dbReference type="ARBA" id="ARBA00004496"/>
    </source>
</evidence>
<dbReference type="InterPro" id="IPR014729">
    <property type="entry name" value="Rossmann-like_a/b/a_fold"/>
</dbReference>
<dbReference type="Pfam" id="PF19303">
    <property type="entry name" value="Anticodon_3"/>
    <property type="match status" value="1"/>
</dbReference>
<organism evidence="16 17">
    <name type="scientific">Xylocopilactobacillus apis</name>
    <dbReference type="NCBI Taxonomy" id="2932183"/>
    <lineage>
        <taxon>Bacteria</taxon>
        <taxon>Bacillati</taxon>
        <taxon>Bacillota</taxon>
        <taxon>Bacilli</taxon>
        <taxon>Lactobacillales</taxon>
        <taxon>Lactobacillaceae</taxon>
        <taxon>Xylocopilactobacillus</taxon>
    </lineage>
</organism>
<accession>A0AAU9CY59</accession>
<name>A0AAU9CY59_9LACO</name>
<dbReference type="GO" id="GO:0004825">
    <property type="term" value="F:methionine-tRNA ligase activity"/>
    <property type="evidence" value="ECO:0007669"/>
    <property type="project" value="UniProtKB-UniRule"/>
</dbReference>
<dbReference type="FunFam" id="2.170.220.10:FF:000002">
    <property type="entry name" value="Methionine--tRNA ligase"/>
    <property type="match status" value="1"/>
</dbReference>
<dbReference type="Gene3D" id="1.10.730.10">
    <property type="entry name" value="Isoleucyl-tRNA Synthetase, Domain 1"/>
    <property type="match status" value="1"/>
</dbReference>
<dbReference type="NCBIfam" id="TIGR00399">
    <property type="entry name" value="metG_C_term"/>
    <property type="match status" value="1"/>
</dbReference>
<comment type="catalytic activity">
    <reaction evidence="13 14">
        <text>tRNA(Met) + L-methionine + ATP = L-methionyl-tRNA(Met) + AMP + diphosphate</text>
        <dbReference type="Rhea" id="RHEA:13481"/>
        <dbReference type="Rhea" id="RHEA-COMP:9667"/>
        <dbReference type="Rhea" id="RHEA-COMP:9698"/>
        <dbReference type="ChEBI" id="CHEBI:30616"/>
        <dbReference type="ChEBI" id="CHEBI:33019"/>
        <dbReference type="ChEBI" id="CHEBI:57844"/>
        <dbReference type="ChEBI" id="CHEBI:78442"/>
        <dbReference type="ChEBI" id="CHEBI:78530"/>
        <dbReference type="ChEBI" id="CHEBI:456215"/>
        <dbReference type="EC" id="6.1.1.10"/>
    </reaction>
</comment>
<sequence length="665" mass="76265">MSTNKKFYITTPIYYPSGRLQLGNTYTTVLADSLARFHRLKGESVYFLTGSDEHGLKIERKAEENNQKPIEYLDEQIANFKKLWKLMDISYDQFIRTTDPEHEKKVQHIFSKLQEQGDIYKGEYVGWYSVSDEEYFTESQLAEVYRDESGKVIGGKAPSGHEVELVKEETYFFKMSKYADWLLKYYQDHPNFIQPASRMNEMINNFIKPGLEDLAVTRTKVDWGVKVPGDPKHVIYVWIDALSNYITALGYDPDQKQQPELFEKFWPANLHLVGKEIVRFHTIYWPIMLHALNLPLPDEILGHGWLIMKNGKMSKSKGNVIYPETLIDRYGLDAVRYYLLKMMPYGNDGVFTPEDFVTRLNSDLANDLGNLLSRTVSMINLYNDGVIPKLSNLNKEDVSIEELSVQIYKDYDEAMSTANLGDALDAVWTFIRRTNKYIDETQPWVKAKDSSLKNELNDVLAHLAASLRFIGTLLQPIMTETPKKIFEQLGLDQISLIKDLNFLDLPENSKVVERPTSIFPRIKAKEEVEFVSKLVSKSTKGKGRAHMEELKKEEQKSIQYDDFSKVKMVVAEIKEAEFLPNSEKLIKFILDDGHNHHRQILSGIRKWYPEPEKLIGKKVIIVANLAARKMAGSQSEGMILAGENGDGNVVLTLMPDVLEPGAEIS</sequence>
<dbReference type="SUPFAM" id="SSF47323">
    <property type="entry name" value="Anticodon-binding domain of a subclass of class I aminoacyl-tRNA synthetases"/>
    <property type="match status" value="1"/>
</dbReference>
<dbReference type="InterPro" id="IPR004495">
    <property type="entry name" value="Met-tRNA-synth_bsu_C"/>
</dbReference>
<dbReference type="FunFam" id="2.40.50.140:FF:000042">
    <property type="entry name" value="Methionine--tRNA ligase"/>
    <property type="match status" value="1"/>
</dbReference>
<dbReference type="InterPro" id="IPR002547">
    <property type="entry name" value="tRNA-bd_dom"/>
</dbReference>
<evidence type="ECO:0000256" key="7">
    <source>
        <dbReference type="ARBA" id="ARBA00022598"/>
    </source>
</evidence>
<dbReference type="PRINTS" id="PR01041">
    <property type="entry name" value="TRNASYNTHMET"/>
</dbReference>
<evidence type="ECO:0000259" key="15">
    <source>
        <dbReference type="PROSITE" id="PS50886"/>
    </source>
</evidence>
<dbReference type="PANTHER" id="PTHR43326:SF1">
    <property type="entry name" value="METHIONINE--TRNA LIGASE, MITOCHONDRIAL"/>
    <property type="match status" value="1"/>
</dbReference>
<protein>
    <recommendedName>
        <fullName evidence="14">Methionine--tRNA ligase</fullName>
        <ecNumber evidence="14">6.1.1.10</ecNumber>
    </recommendedName>
    <alternativeName>
        <fullName evidence="14">Methionyl-tRNA synthetase</fullName>
        <shortName evidence="14">MetRS</shortName>
    </alternativeName>
</protein>
<dbReference type="SUPFAM" id="SSF52374">
    <property type="entry name" value="Nucleotidylyl transferase"/>
    <property type="match status" value="1"/>
</dbReference>
<evidence type="ECO:0000256" key="10">
    <source>
        <dbReference type="ARBA" id="ARBA00022884"/>
    </source>
</evidence>
<dbReference type="GO" id="GO:0005524">
    <property type="term" value="F:ATP binding"/>
    <property type="evidence" value="ECO:0007669"/>
    <property type="project" value="UniProtKB-UniRule"/>
</dbReference>
<evidence type="ECO:0000313" key="16">
    <source>
        <dbReference type="EMBL" id="BDR56349.1"/>
    </source>
</evidence>
<dbReference type="InterPro" id="IPR012340">
    <property type="entry name" value="NA-bd_OB-fold"/>
</dbReference>
<keyword evidence="5 14" id="KW-0963">Cytoplasm</keyword>
<evidence type="ECO:0000256" key="11">
    <source>
        <dbReference type="ARBA" id="ARBA00022917"/>
    </source>
</evidence>
<dbReference type="Gene3D" id="2.170.220.10">
    <property type="match status" value="1"/>
</dbReference>
<dbReference type="AlphaFoldDB" id="A0AAU9CY59"/>
<dbReference type="Gene3D" id="3.40.50.620">
    <property type="entry name" value="HUPs"/>
    <property type="match status" value="1"/>
</dbReference>
<evidence type="ECO:0000256" key="9">
    <source>
        <dbReference type="ARBA" id="ARBA00022840"/>
    </source>
</evidence>
<keyword evidence="8 14" id="KW-0547">Nucleotide-binding</keyword>
<evidence type="ECO:0000256" key="12">
    <source>
        <dbReference type="ARBA" id="ARBA00023146"/>
    </source>
</evidence>
<dbReference type="SUPFAM" id="SSF50249">
    <property type="entry name" value="Nucleic acid-binding proteins"/>
    <property type="match status" value="1"/>
</dbReference>
<dbReference type="InterPro" id="IPR014758">
    <property type="entry name" value="Met-tRNA_synth"/>
</dbReference>
<dbReference type="GO" id="GO:0005737">
    <property type="term" value="C:cytoplasm"/>
    <property type="evidence" value="ECO:0007669"/>
    <property type="project" value="UniProtKB-SubCell"/>
</dbReference>
<dbReference type="PROSITE" id="PS50886">
    <property type="entry name" value="TRBD"/>
    <property type="match status" value="1"/>
</dbReference>